<proteinExistence type="inferred from homology"/>
<dbReference type="EnsemblFungi" id="MAPG_07486T0">
    <property type="protein sequence ID" value="MAPG_07486T0"/>
    <property type="gene ID" value="MAPG_07486"/>
</dbReference>
<dbReference type="STRING" id="644358.A0A0C4E4T5"/>
<reference evidence="3" key="3">
    <citation type="submission" date="2011-03" db="EMBL/GenBank/DDBJ databases">
        <title>Annotation of Magnaporthe poae ATCC 64411.</title>
        <authorList>
            <person name="Ma L.-J."/>
            <person name="Dead R."/>
            <person name="Young S.K."/>
            <person name="Zeng Q."/>
            <person name="Gargeya S."/>
            <person name="Fitzgerald M."/>
            <person name="Haas B."/>
            <person name="Abouelleil A."/>
            <person name="Alvarado L."/>
            <person name="Arachchi H.M."/>
            <person name="Berlin A."/>
            <person name="Brown A."/>
            <person name="Chapman S.B."/>
            <person name="Chen Z."/>
            <person name="Dunbar C."/>
            <person name="Freedman E."/>
            <person name="Gearin G."/>
            <person name="Gellesch M."/>
            <person name="Goldberg J."/>
            <person name="Griggs A."/>
            <person name="Gujja S."/>
            <person name="Heiman D."/>
            <person name="Howarth C."/>
            <person name="Larson L."/>
            <person name="Lui A."/>
            <person name="MacDonald P.J.P."/>
            <person name="Mehta T."/>
            <person name="Montmayeur A."/>
            <person name="Murphy C."/>
            <person name="Neiman D."/>
            <person name="Pearson M."/>
            <person name="Priest M."/>
            <person name="Roberts A."/>
            <person name="Saif S."/>
            <person name="Shea T."/>
            <person name="Shenoy N."/>
            <person name="Sisk P."/>
            <person name="Stolte C."/>
            <person name="Sykes S."/>
            <person name="Yandava C."/>
            <person name="Wortman J."/>
            <person name="Nusbaum C."/>
            <person name="Birren B."/>
        </authorList>
    </citation>
    <scope>NUCLEOTIDE SEQUENCE</scope>
    <source>
        <strain evidence="3">ATCC 64411</strain>
    </source>
</reference>
<dbReference type="PANTHER" id="PTHR43591:SF24">
    <property type="entry name" value="2-METHOXY-6-POLYPRENYL-1,4-BENZOQUINOL METHYLASE, MITOCHONDRIAL"/>
    <property type="match status" value="1"/>
</dbReference>
<dbReference type="GO" id="GO:0008168">
    <property type="term" value="F:methyltransferase activity"/>
    <property type="evidence" value="ECO:0007669"/>
    <property type="project" value="TreeGrafter"/>
</dbReference>
<protein>
    <recommendedName>
        <fullName evidence="6">Methyltransferase</fullName>
    </recommendedName>
</protein>
<evidence type="ECO:0000256" key="2">
    <source>
        <dbReference type="SAM" id="MobiDB-lite"/>
    </source>
</evidence>
<dbReference type="Gene3D" id="3.40.50.150">
    <property type="entry name" value="Vaccinia Virus protein VP39"/>
    <property type="match status" value="1"/>
</dbReference>
<organism evidence="4 5">
    <name type="scientific">Magnaporthiopsis poae (strain ATCC 64411 / 73-15)</name>
    <name type="common">Kentucky bluegrass fungus</name>
    <name type="synonym">Magnaporthe poae</name>
    <dbReference type="NCBI Taxonomy" id="644358"/>
    <lineage>
        <taxon>Eukaryota</taxon>
        <taxon>Fungi</taxon>
        <taxon>Dikarya</taxon>
        <taxon>Ascomycota</taxon>
        <taxon>Pezizomycotina</taxon>
        <taxon>Sordariomycetes</taxon>
        <taxon>Sordariomycetidae</taxon>
        <taxon>Magnaporthales</taxon>
        <taxon>Magnaporthaceae</taxon>
        <taxon>Magnaporthiopsis</taxon>
    </lineage>
</organism>
<reference evidence="3" key="1">
    <citation type="submission" date="2010-05" db="EMBL/GenBank/DDBJ databases">
        <title>The Genome Sequence of Magnaporthe poae strain ATCC 64411.</title>
        <authorList>
            <consortium name="The Broad Institute Genome Sequencing Platform"/>
            <consortium name="Broad Institute Genome Sequencing Center for Infectious Disease"/>
            <person name="Ma L.-J."/>
            <person name="Dead R."/>
            <person name="Young S."/>
            <person name="Zeng Q."/>
            <person name="Koehrsen M."/>
            <person name="Alvarado L."/>
            <person name="Berlin A."/>
            <person name="Chapman S.B."/>
            <person name="Chen Z."/>
            <person name="Freedman E."/>
            <person name="Gellesch M."/>
            <person name="Goldberg J."/>
            <person name="Griggs A."/>
            <person name="Gujja S."/>
            <person name="Heilman E.R."/>
            <person name="Heiman D."/>
            <person name="Hepburn T."/>
            <person name="Howarth C."/>
            <person name="Jen D."/>
            <person name="Larson L."/>
            <person name="Mehta T."/>
            <person name="Neiman D."/>
            <person name="Pearson M."/>
            <person name="Roberts A."/>
            <person name="Saif S."/>
            <person name="Shea T."/>
            <person name="Shenoy N."/>
            <person name="Sisk P."/>
            <person name="Stolte C."/>
            <person name="Sykes S."/>
            <person name="Walk T."/>
            <person name="White J."/>
            <person name="Yandava C."/>
            <person name="Haas B."/>
            <person name="Nusbaum C."/>
            <person name="Birren B."/>
        </authorList>
    </citation>
    <scope>NUCLEOTIDE SEQUENCE</scope>
    <source>
        <strain evidence="3">ATCC 64411</strain>
    </source>
</reference>
<evidence type="ECO:0000313" key="3">
    <source>
        <dbReference type="EMBL" id="KLU88501.1"/>
    </source>
</evidence>
<dbReference type="InterPro" id="IPR029063">
    <property type="entry name" value="SAM-dependent_MTases_sf"/>
</dbReference>
<feature type="compositionally biased region" description="Acidic residues" evidence="2">
    <location>
        <begin position="1"/>
        <end position="10"/>
    </location>
</feature>
<dbReference type="PANTHER" id="PTHR43591">
    <property type="entry name" value="METHYLTRANSFERASE"/>
    <property type="match status" value="1"/>
</dbReference>
<dbReference type="CDD" id="cd02440">
    <property type="entry name" value="AdoMet_MTases"/>
    <property type="match status" value="1"/>
</dbReference>
<dbReference type="EMBL" id="ADBL01001807">
    <property type="status" value="NOT_ANNOTATED_CDS"/>
    <property type="molecule type" value="Genomic_DNA"/>
</dbReference>
<dbReference type="VEuPathDB" id="FungiDB:MAPG_07486"/>
<evidence type="ECO:0008006" key="6">
    <source>
        <dbReference type="Google" id="ProtNLM"/>
    </source>
</evidence>
<dbReference type="Proteomes" id="UP000011715">
    <property type="component" value="Unassembled WGS sequence"/>
</dbReference>
<name>A0A0C4E4T5_MAGP6</name>
<accession>A0A0C4E4T5</accession>
<dbReference type="SUPFAM" id="SSF53335">
    <property type="entry name" value="S-adenosyl-L-methionine-dependent methyltransferases"/>
    <property type="match status" value="1"/>
</dbReference>
<dbReference type="eggNOG" id="ENOG502S6PS">
    <property type="taxonomic scope" value="Eukaryota"/>
</dbReference>
<dbReference type="OMA" id="MKHAMLL"/>
<dbReference type="Pfam" id="PF13489">
    <property type="entry name" value="Methyltransf_23"/>
    <property type="match status" value="1"/>
</dbReference>
<reference evidence="4" key="4">
    <citation type="journal article" date="2015" name="G3 (Bethesda)">
        <title>Genome sequences of three phytopathogenic species of the Magnaporthaceae family of fungi.</title>
        <authorList>
            <person name="Okagaki L.H."/>
            <person name="Nunes C.C."/>
            <person name="Sailsbery J."/>
            <person name="Clay B."/>
            <person name="Brown D."/>
            <person name="John T."/>
            <person name="Oh Y."/>
            <person name="Young N."/>
            <person name="Fitzgerald M."/>
            <person name="Haas B.J."/>
            <person name="Zeng Q."/>
            <person name="Young S."/>
            <person name="Adiconis X."/>
            <person name="Fan L."/>
            <person name="Levin J.Z."/>
            <person name="Mitchell T.K."/>
            <person name="Okubara P.A."/>
            <person name="Farman M.L."/>
            <person name="Kohn L.M."/>
            <person name="Birren B."/>
            <person name="Ma L.-J."/>
            <person name="Dean R.A."/>
        </authorList>
    </citation>
    <scope>NUCLEOTIDE SEQUENCE</scope>
    <source>
        <strain evidence="4">ATCC 64411 / 73-15</strain>
    </source>
</reference>
<dbReference type="EMBL" id="GL876971">
    <property type="protein sequence ID" value="KLU88501.1"/>
    <property type="molecule type" value="Genomic_DNA"/>
</dbReference>
<dbReference type="OrthoDB" id="184880at2759"/>
<reference evidence="5" key="2">
    <citation type="submission" date="2010-05" db="EMBL/GenBank/DDBJ databases">
        <title>The genome sequence of Magnaporthe poae strain ATCC 64411.</title>
        <authorList>
            <person name="Ma L.-J."/>
            <person name="Dead R."/>
            <person name="Young S."/>
            <person name="Zeng Q."/>
            <person name="Koehrsen M."/>
            <person name="Alvarado L."/>
            <person name="Berlin A."/>
            <person name="Chapman S.B."/>
            <person name="Chen Z."/>
            <person name="Freedman E."/>
            <person name="Gellesch M."/>
            <person name="Goldberg J."/>
            <person name="Griggs A."/>
            <person name="Gujja S."/>
            <person name="Heilman E.R."/>
            <person name="Heiman D."/>
            <person name="Hepburn T."/>
            <person name="Howarth C."/>
            <person name="Jen D."/>
            <person name="Larson L."/>
            <person name="Mehta T."/>
            <person name="Neiman D."/>
            <person name="Pearson M."/>
            <person name="Roberts A."/>
            <person name="Saif S."/>
            <person name="Shea T."/>
            <person name="Shenoy N."/>
            <person name="Sisk P."/>
            <person name="Stolte C."/>
            <person name="Sykes S."/>
            <person name="Walk T."/>
            <person name="White J."/>
            <person name="Yandava C."/>
            <person name="Haas B."/>
            <person name="Nusbaum C."/>
            <person name="Birren B."/>
        </authorList>
    </citation>
    <scope>NUCLEOTIDE SEQUENCE [LARGE SCALE GENOMIC DNA]</scope>
    <source>
        <strain evidence="5">ATCC 64411 / 73-15</strain>
    </source>
</reference>
<comment type="similarity">
    <text evidence="1">Belongs to the methyltransferase superfamily. LaeA methyltransferase family.</text>
</comment>
<reference evidence="4" key="5">
    <citation type="submission" date="2015-06" db="UniProtKB">
        <authorList>
            <consortium name="EnsemblFungi"/>
        </authorList>
    </citation>
    <scope>IDENTIFICATION</scope>
    <source>
        <strain evidence="4">ATCC 64411</strain>
    </source>
</reference>
<gene>
    <name evidence="3" type="ORF">MAPG_07486</name>
</gene>
<evidence type="ECO:0000256" key="1">
    <source>
        <dbReference type="ARBA" id="ARBA00038158"/>
    </source>
</evidence>
<evidence type="ECO:0000313" key="5">
    <source>
        <dbReference type="Proteomes" id="UP000011715"/>
    </source>
</evidence>
<evidence type="ECO:0000313" key="4">
    <source>
        <dbReference type="EnsemblFungi" id="MAPG_07486T0"/>
    </source>
</evidence>
<dbReference type="AlphaFoldDB" id="A0A0C4E4T5"/>
<feature type="region of interest" description="Disordered" evidence="2">
    <location>
        <begin position="1"/>
        <end position="22"/>
    </location>
</feature>
<keyword evidence="5" id="KW-1185">Reference proteome</keyword>
<sequence length="352" mass="39297">MINDDTGEAADDTKIKASGASAASRVASAIEAARSSSADPIEAWESLDSAPEEHHYENGRRYHMLKKGRYPFPNDEDEQSREMMKHYMMLELAEGKLFQAPIGDTPERILDIGTGAGAWAIDVADEYPGSEVLGTDLSAMQPDMVPPNLRFLVDDVEDPEWLNGSDWDLIHLRFVVGTLRNIPGTLARCFEHAKPGGWIEIQDSHFVPKCDDGTMKEDDYLYCFCDLLHQALAKVGMDSHCHRNMGQYLKDAGFTNVGCVVKKTPVGPWARGEQLQRIGETMKNAVYSILPSLAKPLEALEMSRVEAEVWFVKVRKTLEDNSIHRYVNTYFWYAQKPEAGEREGGVQVGPGD</sequence>